<dbReference type="PANTHER" id="PTHR16038:SF4">
    <property type="entry name" value="WD REPEAT-CONTAINING PROTEIN 74"/>
    <property type="match status" value="1"/>
</dbReference>
<dbReference type="Gene3D" id="2.130.10.10">
    <property type="entry name" value="YVTN repeat-like/Quinoprotein amine dehydrogenase"/>
    <property type="match status" value="2"/>
</dbReference>
<dbReference type="InterPro" id="IPR001680">
    <property type="entry name" value="WD40_rpt"/>
</dbReference>
<keyword evidence="1" id="KW-0175">Coiled coil</keyword>
<feature type="coiled-coil region" evidence="1">
    <location>
        <begin position="325"/>
        <end position="368"/>
    </location>
</feature>
<organism evidence="2 3">
    <name type="scientific">Hypothenemus hampei</name>
    <name type="common">Coffee berry borer</name>
    <dbReference type="NCBI Taxonomy" id="57062"/>
    <lineage>
        <taxon>Eukaryota</taxon>
        <taxon>Metazoa</taxon>
        <taxon>Ecdysozoa</taxon>
        <taxon>Arthropoda</taxon>
        <taxon>Hexapoda</taxon>
        <taxon>Insecta</taxon>
        <taxon>Pterygota</taxon>
        <taxon>Neoptera</taxon>
        <taxon>Endopterygota</taxon>
        <taxon>Coleoptera</taxon>
        <taxon>Polyphaga</taxon>
        <taxon>Cucujiformia</taxon>
        <taxon>Curculionidae</taxon>
        <taxon>Scolytinae</taxon>
        <taxon>Hypothenemus</taxon>
    </lineage>
</organism>
<dbReference type="InterPro" id="IPR015943">
    <property type="entry name" value="WD40/YVTN_repeat-like_dom_sf"/>
</dbReference>
<dbReference type="InterPro" id="IPR037379">
    <property type="entry name" value="WDR74/Nsa1"/>
</dbReference>
<dbReference type="InterPro" id="IPR036322">
    <property type="entry name" value="WD40_repeat_dom_sf"/>
</dbReference>
<dbReference type="Pfam" id="PF00400">
    <property type="entry name" value="WD40"/>
    <property type="match status" value="1"/>
</dbReference>
<dbReference type="AlphaFoldDB" id="A0ABD1F501"/>
<evidence type="ECO:0008006" key="4">
    <source>
        <dbReference type="Google" id="ProtNLM"/>
    </source>
</evidence>
<proteinExistence type="predicted"/>
<protein>
    <recommendedName>
        <fullName evidence="4">WD repeat-containing protein 74</fullName>
    </recommendedName>
</protein>
<keyword evidence="3" id="KW-1185">Reference proteome</keyword>
<dbReference type="Proteomes" id="UP001566132">
    <property type="component" value="Unassembled WGS sequence"/>
</dbReference>
<comment type="caution">
    <text evidence="2">The sequence shown here is derived from an EMBL/GenBank/DDBJ whole genome shotgun (WGS) entry which is preliminary data.</text>
</comment>
<dbReference type="SMART" id="SM00320">
    <property type="entry name" value="WD40"/>
    <property type="match status" value="4"/>
</dbReference>
<name>A0ABD1F501_HYPHA</name>
<sequence length="372" mass="42726">MDLSKLKFYVGTARGVLLCTTDKLHDVRIFKNCEITEVTALCQGRNADELALGYGSGNVHLFDTITESFTRKLDRLEGDESVTGVCCFKKSFIVSNRDGVVNVWTTKKNDWFSLNLEESGSLDALAHDTHRSNVIATGGEFNDYKLWNIETKQCIFKAKSLGQDHLQLAIPTSIRAISFFPNQPYLGACCTKQGHVLLYDDRAQRKPVIKFLEEKASYTTISSTFRDNQICVGTTKGYMQWLNLNKSPKILKTYTTFTGSVTDITCDPLEPFVYSVSLDRHLRIHNMDTKELLHKFYMKQNLTKLLVKSVIKNEEKEEIEKCSSTQDVDREYEELFKNMEEVNDDESRKIVKRRLRNAENMKKGFKRKKLKT</sequence>
<dbReference type="PANTHER" id="PTHR16038">
    <property type="entry name" value="NOP SEVEN ASSOCIATED PROTEIN 1"/>
    <property type="match status" value="1"/>
</dbReference>
<reference evidence="2 3" key="1">
    <citation type="submission" date="2024-05" db="EMBL/GenBank/DDBJ databases">
        <title>Genetic variation in Jamaican populations of the coffee berry borer (Hypothenemus hampei).</title>
        <authorList>
            <person name="Errbii M."/>
            <person name="Myrie A."/>
        </authorList>
    </citation>
    <scope>NUCLEOTIDE SEQUENCE [LARGE SCALE GENOMIC DNA]</scope>
    <source>
        <strain evidence="2">JA-Hopewell-2020-01-JO</strain>
        <tissue evidence="2">Whole body</tissue>
    </source>
</reference>
<gene>
    <name evidence="2" type="ORF">ABEB36_002129</name>
</gene>
<dbReference type="EMBL" id="JBDJPC010000002">
    <property type="protein sequence ID" value="KAL1512548.1"/>
    <property type="molecule type" value="Genomic_DNA"/>
</dbReference>
<dbReference type="SUPFAM" id="SSF50978">
    <property type="entry name" value="WD40 repeat-like"/>
    <property type="match status" value="1"/>
</dbReference>
<evidence type="ECO:0000256" key="1">
    <source>
        <dbReference type="SAM" id="Coils"/>
    </source>
</evidence>
<evidence type="ECO:0000313" key="2">
    <source>
        <dbReference type="EMBL" id="KAL1512548.1"/>
    </source>
</evidence>
<evidence type="ECO:0000313" key="3">
    <source>
        <dbReference type="Proteomes" id="UP001566132"/>
    </source>
</evidence>
<accession>A0ABD1F501</accession>